<proteinExistence type="predicted"/>
<comment type="caution">
    <text evidence="1">The sequence shown here is derived from an EMBL/GenBank/DDBJ whole genome shotgun (WGS) entry which is preliminary data.</text>
</comment>
<accession>X0WHQ2</accession>
<name>X0WHQ2_9ZZZZ</name>
<sequence length="189" mass="20274">MVNEVDAKQFEGFDFNDYTFIDSSASLLGANNIGIYVAGTDANAVVAPAVPIPPLGNIPFLMTQVPAPAPGGPPTSIGPQYPWSYEGAGPGPAAVPGLAALGLTNILNVAPVQKTLIRVVTNDMYVYFLDRRLANYLYNAWTIVPAIQALSGTFAAPIWPVPVPVLLQADVGLYEFERKWIWLLFARAV</sequence>
<reference evidence="1" key="1">
    <citation type="journal article" date="2014" name="Front. Microbiol.">
        <title>High frequency of phylogenetically diverse reductive dehalogenase-homologous genes in deep subseafloor sedimentary metagenomes.</title>
        <authorList>
            <person name="Kawai M."/>
            <person name="Futagami T."/>
            <person name="Toyoda A."/>
            <person name="Takaki Y."/>
            <person name="Nishi S."/>
            <person name="Hori S."/>
            <person name="Arai W."/>
            <person name="Tsubouchi T."/>
            <person name="Morono Y."/>
            <person name="Uchiyama I."/>
            <person name="Ito T."/>
            <person name="Fujiyama A."/>
            <person name="Inagaki F."/>
            <person name="Takami H."/>
        </authorList>
    </citation>
    <scope>NUCLEOTIDE SEQUENCE</scope>
    <source>
        <strain evidence="1">Expedition CK06-06</strain>
    </source>
</reference>
<protein>
    <submittedName>
        <fullName evidence="1">Uncharacterized protein</fullName>
    </submittedName>
</protein>
<evidence type="ECO:0000313" key="1">
    <source>
        <dbReference type="EMBL" id="GAG30215.1"/>
    </source>
</evidence>
<dbReference type="AlphaFoldDB" id="X0WHQ2"/>
<gene>
    <name evidence="1" type="ORF">S01H1_73590</name>
</gene>
<organism evidence="1">
    <name type="scientific">marine sediment metagenome</name>
    <dbReference type="NCBI Taxonomy" id="412755"/>
    <lineage>
        <taxon>unclassified sequences</taxon>
        <taxon>metagenomes</taxon>
        <taxon>ecological metagenomes</taxon>
    </lineage>
</organism>
<dbReference type="EMBL" id="BARS01049180">
    <property type="protein sequence ID" value="GAG30215.1"/>
    <property type="molecule type" value="Genomic_DNA"/>
</dbReference>
<feature type="non-terminal residue" evidence="1">
    <location>
        <position position="189"/>
    </location>
</feature>